<dbReference type="EC" id="3.1.-.-" evidence="2"/>
<keyword evidence="2" id="KW-0540">Nuclease</keyword>
<keyword evidence="2" id="KW-0436">Ligase</keyword>
<dbReference type="PIRSF" id="PIRSF000887">
    <property type="entry name" value="Pesterase_MJ0037"/>
    <property type="match status" value="1"/>
</dbReference>
<dbReference type="InterPro" id="IPR029052">
    <property type="entry name" value="Metallo-depent_PP-like"/>
</dbReference>
<dbReference type="PANTHER" id="PTHR39323">
    <property type="entry name" value="BLR1149 PROTEIN"/>
    <property type="match status" value="1"/>
</dbReference>
<dbReference type="EMBL" id="CP102480">
    <property type="protein sequence ID" value="UUX49759.1"/>
    <property type="molecule type" value="Genomic_DNA"/>
</dbReference>
<gene>
    <name evidence="2" type="primary">pdeM</name>
    <name evidence="2" type="ORF">NUH88_20475</name>
</gene>
<dbReference type="GO" id="GO:0016787">
    <property type="term" value="F:hydrolase activity"/>
    <property type="evidence" value="ECO:0007669"/>
    <property type="project" value="UniProtKB-KW"/>
</dbReference>
<dbReference type="Proteomes" id="UP001060336">
    <property type="component" value="Chromosome"/>
</dbReference>
<dbReference type="AlphaFoldDB" id="A0A9J7AR86"/>
<keyword evidence="3" id="KW-1185">Reference proteome</keyword>
<evidence type="ECO:0000259" key="1">
    <source>
        <dbReference type="Pfam" id="PF00149"/>
    </source>
</evidence>
<dbReference type="Pfam" id="PF00149">
    <property type="entry name" value="Metallophos"/>
    <property type="match status" value="1"/>
</dbReference>
<dbReference type="KEGG" id="naci:NUH88_20475"/>
<dbReference type="PANTHER" id="PTHR39323:SF1">
    <property type="entry name" value="BLR1149 PROTEIN"/>
    <property type="match status" value="1"/>
</dbReference>
<evidence type="ECO:0000313" key="3">
    <source>
        <dbReference type="Proteomes" id="UP001060336"/>
    </source>
</evidence>
<reference evidence="2" key="1">
    <citation type="submission" date="2022-08" db="EMBL/GenBank/DDBJ databases">
        <title>Nisaea acidiphila sp. nov., isolated from a marine algal debris and emended description of the genus Nisaea Urios et al. 2008.</title>
        <authorList>
            <person name="Kwon K."/>
        </authorList>
    </citation>
    <scope>NUCLEOTIDE SEQUENCE</scope>
    <source>
        <strain evidence="2">MEBiC11861</strain>
    </source>
</reference>
<dbReference type="InterPro" id="IPR004843">
    <property type="entry name" value="Calcineurin-like_PHP"/>
</dbReference>
<dbReference type="RefSeq" id="WP_257768599.1">
    <property type="nucleotide sequence ID" value="NZ_CP102480.1"/>
</dbReference>
<feature type="domain" description="Calcineurin-like phosphoesterase" evidence="1">
    <location>
        <begin position="28"/>
        <end position="121"/>
    </location>
</feature>
<name>A0A9J7AR86_9PROT</name>
<dbReference type="InterPro" id="IPR026336">
    <property type="entry name" value="PdeM-like"/>
</dbReference>
<evidence type="ECO:0000313" key="2">
    <source>
        <dbReference type="EMBL" id="UUX49759.1"/>
    </source>
</evidence>
<dbReference type="GO" id="GO:0004519">
    <property type="term" value="F:endonuclease activity"/>
    <property type="evidence" value="ECO:0007669"/>
    <property type="project" value="UniProtKB-KW"/>
</dbReference>
<keyword evidence="2" id="KW-0255">Endonuclease</keyword>
<dbReference type="GO" id="GO:0016874">
    <property type="term" value="F:ligase activity"/>
    <property type="evidence" value="ECO:0007669"/>
    <property type="project" value="UniProtKB-KW"/>
</dbReference>
<dbReference type="InterPro" id="IPR024173">
    <property type="entry name" value="Pesterase_MJ0037-like"/>
</dbReference>
<keyword evidence="2" id="KW-0378">Hydrolase</keyword>
<organism evidence="2 3">
    <name type="scientific">Nisaea acidiphila</name>
    <dbReference type="NCBI Taxonomy" id="1862145"/>
    <lineage>
        <taxon>Bacteria</taxon>
        <taxon>Pseudomonadati</taxon>
        <taxon>Pseudomonadota</taxon>
        <taxon>Alphaproteobacteria</taxon>
        <taxon>Rhodospirillales</taxon>
        <taxon>Thalassobaculaceae</taxon>
        <taxon>Nisaea</taxon>
    </lineage>
</organism>
<protein>
    <submittedName>
        <fullName evidence="2">Ligase-associated DNA damage response endonuclease PdeM</fullName>
        <ecNumber evidence="2">3.1.-.-</ecNumber>
    </submittedName>
</protein>
<dbReference type="NCBIfam" id="TIGR04123">
    <property type="entry name" value="P_estr_lig_assc"/>
    <property type="match status" value="1"/>
</dbReference>
<proteinExistence type="predicted"/>
<dbReference type="SUPFAM" id="SSF56300">
    <property type="entry name" value="Metallo-dependent phosphatases"/>
    <property type="match status" value="1"/>
</dbReference>
<dbReference type="Gene3D" id="3.60.21.10">
    <property type="match status" value="1"/>
</dbReference>
<sequence length="222" mass="24661">MSTEQFILNGVTLTADPAGVLFWPERALLVVSDLHLEKSSSFAARGILLPPYDTAETLKRLTRLCDRYRPERVICLGDNFHDTGGPERMADGDRDKVAMLVAERDWCWITGNHDPDLPDDLPGRHCVEETVGALTFRHESTGGDGEVSGHFHPSARVKTRQRHLSGRCFAHNGQRLIMPAFGALTGGLSVRSPAIRAVLGKNFEILFLGPRRIYRFPSTNVD</sequence>
<accession>A0A9J7AR86</accession>